<proteinExistence type="predicted"/>
<dbReference type="AlphaFoldDB" id="A0A401R6J2"/>
<comment type="caution">
    <text evidence="1">The sequence shown here is derived from an EMBL/GenBank/DDBJ whole genome shotgun (WGS) entry which is preliminary data.</text>
</comment>
<accession>A0A401R6J2</accession>
<evidence type="ECO:0008006" key="3">
    <source>
        <dbReference type="Google" id="ProtNLM"/>
    </source>
</evidence>
<organism evidence="1 2">
    <name type="scientific">Streptomyces noursei</name>
    <name type="common">Streptomyces albulus</name>
    <dbReference type="NCBI Taxonomy" id="1971"/>
    <lineage>
        <taxon>Bacteria</taxon>
        <taxon>Bacillati</taxon>
        <taxon>Actinomycetota</taxon>
        <taxon>Actinomycetes</taxon>
        <taxon>Kitasatosporales</taxon>
        <taxon>Streptomycetaceae</taxon>
        <taxon>Streptomyces</taxon>
    </lineage>
</organism>
<sequence>MIYLCGDPHADTAELRRDCTEYAEAFCWEITAVIEDGAGSPPPPDRTGLRQAIAHVRSGGAGAVVTARRSMISPVAREYDQVTREIEKAGGFLHVMAAASGGPHTEPA</sequence>
<reference evidence="1 2" key="1">
    <citation type="journal article" date="2019" name="Microbiol. Resour. Announc.">
        <title>Draft Genome Sequence of the Most Traditional epsilon-Poly-l-Lysine Producer, Streptomyces albulus NBRC14147.</title>
        <authorList>
            <person name="Yamanaka K."/>
            <person name="Hamano Y."/>
        </authorList>
    </citation>
    <scope>NUCLEOTIDE SEQUENCE [LARGE SCALE GENOMIC DNA]</scope>
    <source>
        <strain evidence="1 2">NBRC 14147</strain>
    </source>
</reference>
<evidence type="ECO:0000313" key="1">
    <source>
        <dbReference type="EMBL" id="GCB93246.1"/>
    </source>
</evidence>
<name>A0A401R6J2_STRNR</name>
<dbReference type="EMBL" id="BHXC01000007">
    <property type="protein sequence ID" value="GCB93246.1"/>
    <property type="molecule type" value="Genomic_DNA"/>
</dbReference>
<evidence type="ECO:0000313" key="2">
    <source>
        <dbReference type="Proteomes" id="UP000288351"/>
    </source>
</evidence>
<protein>
    <recommendedName>
        <fullName evidence="3">Resolvase/invertase-type recombinase catalytic domain-containing protein</fullName>
    </recommendedName>
</protein>
<gene>
    <name evidence="1" type="ORF">SALB_06027</name>
</gene>
<dbReference type="Proteomes" id="UP000288351">
    <property type="component" value="Unassembled WGS sequence"/>
</dbReference>